<reference evidence="3 4" key="1">
    <citation type="journal article" date="2021" name="Sci. Rep.">
        <title>Chromosome anchoring in Senegalese sole (Solea senegalensis) reveals sex-associated markers and genome rearrangements in flatfish.</title>
        <authorList>
            <person name="Guerrero-Cozar I."/>
            <person name="Gomez-Garrido J."/>
            <person name="Berbel C."/>
            <person name="Martinez-Blanch J.F."/>
            <person name="Alioto T."/>
            <person name="Claros M.G."/>
            <person name="Gagnaire P.A."/>
            <person name="Manchado M."/>
        </authorList>
    </citation>
    <scope>NUCLEOTIDE SEQUENCE [LARGE SCALE GENOMIC DNA]</scope>
    <source>
        <strain evidence="3">Sse05_10M</strain>
    </source>
</reference>
<evidence type="ECO:0000313" key="3">
    <source>
        <dbReference type="EMBL" id="KAG7506964.1"/>
    </source>
</evidence>
<dbReference type="GO" id="GO:0042744">
    <property type="term" value="P:hydrogen peroxide catabolic process"/>
    <property type="evidence" value="ECO:0007669"/>
    <property type="project" value="TreeGrafter"/>
</dbReference>
<comment type="similarity">
    <text evidence="1">Belongs to the globin family.</text>
</comment>
<feature type="domain" description="Globin" evidence="2">
    <location>
        <begin position="1"/>
        <end position="113"/>
    </location>
</feature>
<keyword evidence="1" id="KW-0349">Heme</keyword>
<evidence type="ECO:0000256" key="1">
    <source>
        <dbReference type="RuleBase" id="RU000356"/>
    </source>
</evidence>
<protein>
    <submittedName>
        <fullName evidence="3">Hemoglobin subunit alpha-D-like</fullName>
    </submittedName>
</protein>
<dbReference type="GO" id="GO:0031720">
    <property type="term" value="F:haptoglobin binding"/>
    <property type="evidence" value="ECO:0007669"/>
    <property type="project" value="TreeGrafter"/>
</dbReference>
<evidence type="ECO:0000313" key="4">
    <source>
        <dbReference type="Proteomes" id="UP000693946"/>
    </source>
</evidence>
<keyword evidence="1" id="KW-0813">Transport</keyword>
<dbReference type="AlphaFoldDB" id="A0AAV6RPP6"/>
<dbReference type="GO" id="GO:0019825">
    <property type="term" value="F:oxygen binding"/>
    <property type="evidence" value="ECO:0007669"/>
    <property type="project" value="TreeGrafter"/>
</dbReference>
<dbReference type="GO" id="GO:0005344">
    <property type="term" value="F:oxygen carrier activity"/>
    <property type="evidence" value="ECO:0007669"/>
    <property type="project" value="UniProtKB-KW"/>
</dbReference>
<dbReference type="InterPro" id="IPR000971">
    <property type="entry name" value="Globin"/>
</dbReference>
<dbReference type="GO" id="GO:0031838">
    <property type="term" value="C:haptoglobin-hemoglobin complex"/>
    <property type="evidence" value="ECO:0007669"/>
    <property type="project" value="TreeGrafter"/>
</dbReference>
<dbReference type="GO" id="GO:0020037">
    <property type="term" value="F:heme binding"/>
    <property type="evidence" value="ECO:0007669"/>
    <property type="project" value="InterPro"/>
</dbReference>
<sequence length="113" mass="12859">MLSKKEKELIIEIWEKLTPVAADIGSDALLRMFASYPGTKTYFSHLDISARSRHLLFHGKKIVQAITEGAKDISQLTVTLAPLQTLHAYQLRIDPTNFKVQVLQSHLRLERSM</sequence>
<dbReference type="InterPro" id="IPR050056">
    <property type="entry name" value="Hemoglobin_oxygen_transport"/>
</dbReference>
<dbReference type="PROSITE" id="PS01033">
    <property type="entry name" value="GLOBIN"/>
    <property type="match status" value="1"/>
</dbReference>
<dbReference type="GO" id="GO:0043177">
    <property type="term" value="F:organic acid binding"/>
    <property type="evidence" value="ECO:0007669"/>
    <property type="project" value="TreeGrafter"/>
</dbReference>
<accession>A0AAV6RPP6</accession>
<keyword evidence="1" id="KW-0408">Iron</keyword>
<evidence type="ECO:0000259" key="2">
    <source>
        <dbReference type="PROSITE" id="PS01033"/>
    </source>
</evidence>
<dbReference type="GO" id="GO:0004601">
    <property type="term" value="F:peroxidase activity"/>
    <property type="evidence" value="ECO:0007669"/>
    <property type="project" value="TreeGrafter"/>
</dbReference>
<organism evidence="3 4">
    <name type="scientific">Solea senegalensis</name>
    <name type="common">Senegalese sole</name>
    <dbReference type="NCBI Taxonomy" id="28829"/>
    <lineage>
        <taxon>Eukaryota</taxon>
        <taxon>Metazoa</taxon>
        <taxon>Chordata</taxon>
        <taxon>Craniata</taxon>
        <taxon>Vertebrata</taxon>
        <taxon>Euteleostomi</taxon>
        <taxon>Actinopterygii</taxon>
        <taxon>Neopterygii</taxon>
        <taxon>Teleostei</taxon>
        <taxon>Neoteleostei</taxon>
        <taxon>Acanthomorphata</taxon>
        <taxon>Carangaria</taxon>
        <taxon>Pleuronectiformes</taxon>
        <taxon>Pleuronectoidei</taxon>
        <taxon>Soleidae</taxon>
        <taxon>Solea</taxon>
    </lineage>
</organism>
<proteinExistence type="inferred from homology"/>
<dbReference type="PANTHER" id="PTHR11442:SF97">
    <property type="entry name" value="HEMOGLOBIN SUBUNIT ALPHA-D"/>
    <property type="match status" value="1"/>
</dbReference>
<dbReference type="PANTHER" id="PTHR11442">
    <property type="entry name" value="HEMOGLOBIN FAMILY MEMBER"/>
    <property type="match status" value="1"/>
</dbReference>
<gene>
    <name evidence="3" type="ORF">JOB18_019959</name>
</gene>
<name>A0AAV6RPP6_SOLSE</name>
<dbReference type="GO" id="GO:0005833">
    <property type="term" value="C:hemoglobin complex"/>
    <property type="evidence" value="ECO:0007669"/>
    <property type="project" value="TreeGrafter"/>
</dbReference>
<dbReference type="Pfam" id="PF00042">
    <property type="entry name" value="Globin"/>
    <property type="match status" value="1"/>
</dbReference>
<keyword evidence="1" id="KW-0479">Metal-binding</keyword>
<keyword evidence="1" id="KW-0561">Oxygen transport</keyword>
<comment type="caution">
    <text evidence="3">The sequence shown here is derived from an EMBL/GenBank/DDBJ whole genome shotgun (WGS) entry which is preliminary data.</text>
</comment>
<dbReference type="GO" id="GO:0072562">
    <property type="term" value="C:blood microparticle"/>
    <property type="evidence" value="ECO:0007669"/>
    <property type="project" value="TreeGrafter"/>
</dbReference>
<dbReference type="EMBL" id="JAGKHQ010000010">
    <property type="protein sequence ID" value="KAG7506964.1"/>
    <property type="molecule type" value="Genomic_DNA"/>
</dbReference>
<dbReference type="Proteomes" id="UP000693946">
    <property type="component" value="Linkage Group LG18"/>
</dbReference>
<keyword evidence="4" id="KW-1185">Reference proteome</keyword>